<dbReference type="InterPro" id="IPR006168">
    <property type="entry name" value="G3P_DH_NAD-dep"/>
</dbReference>
<dbReference type="PANTHER" id="PTHR11728">
    <property type="entry name" value="GLYCEROL-3-PHOSPHATE DEHYDROGENASE"/>
    <property type="match status" value="1"/>
</dbReference>
<evidence type="ECO:0000259" key="9">
    <source>
        <dbReference type="SMART" id="SM00563"/>
    </source>
</evidence>
<keyword evidence="5" id="KW-0594">Phospholipid biosynthesis</keyword>
<dbReference type="Pfam" id="PF07479">
    <property type="entry name" value="NAD_Gly3P_dh_C"/>
    <property type="match status" value="1"/>
</dbReference>
<evidence type="ECO:0000313" key="11">
    <source>
        <dbReference type="Proteomes" id="UP000058857"/>
    </source>
</evidence>
<dbReference type="GO" id="GO:0008654">
    <property type="term" value="P:phospholipid biosynthetic process"/>
    <property type="evidence" value="ECO:0007669"/>
    <property type="project" value="UniProtKB-KW"/>
</dbReference>
<dbReference type="SUPFAM" id="SSF69593">
    <property type="entry name" value="Glycerol-3-phosphate (1)-acyltransferase"/>
    <property type="match status" value="1"/>
</dbReference>
<organism evidence="10">
    <name type="scientific">Leptospira borgpetersenii serovar Ballum</name>
    <dbReference type="NCBI Taxonomy" id="280505"/>
    <lineage>
        <taxon>Bacteria</taxon>
        <taxon>Pseudomonadati</taxon>
        <taxon>Spirochaetota</taxon>
        <taxon>Spirochaetia</taxon>
        <taxon>Leptospirales</taxon>
        <taxon>Leptospiraceae</taxon>
        <taxon>Leptospira</taxon>
    </lineage>
</organism>
<dbReference type="GO" id="GO:0047952">
    <property type="term" value="F:glycerol-3-phosphate dehydrogenase [NAD(P)+] activity"/>
    <property type="evidence" value="ECO:0007669"/>
    <property type="project" value="TreeGrafter"/>
</dbReference>
<keyword evidence="10" id="KW-0808">Transferase</keyword>
<feature type="domain" description="Phospholipid/glycerol acyltransferase" evidence="9">
    <location>
        <begin position="576"/>
        <end position="703"/>
    </location>
</feature>
<keyword evidence="7" id="KW-0520">NAD</keyword>
<keyword evidence="6" id="KW-1208">Phospholipid metabolism</keyword>
<gene>
    <name evidence="10" type="ORF">LBBP_03957</name>
</gene>
<dbReference type="EMBL" id="CP012029">
    <property type="protein sequence ID" value="ALO28111.1"/>
    <property type="molecule type" value="Genomic_DNA"/>
</dbReference>
<evidence type="ECO:0000256" key="2">
    <source>
        <dbReference type="ARBA" id="ARBA00022516"/>
    </source>
</evidence>
<dbReference type="SUPFAM" id="SSF51735">
    <property type="entry name" value="NAD(P)-binding Rossmann-fold domains"/>
    <property type="match status" value="1"/>
</dbReference>
<dbReference type="Gene3D" id="1.10.1040.10">
    <property type="entry name" value="N-(1-d-carboxylethyl)-l-norvaline Dehydrogenase, domain 2"/>
    <property type="match status" value="1"/>
</dbReference>
<feature type="coiled-coil region" evidence="8">
    <location>
        <begin position="463"/>
        <end position="490"/>
    </location>
</feature>
<evidence type="ECO:0000256" key="8">
    <source>
        <dbReference type="SAM" id="Coils"/>
    </source>
</evidence>
<proteinExistence type="inferred from homology"/>
<protein>
    <submittedName>
        <fullName evidence="10">Bifunctional glycerol-3-phosphate dehydrogenase/glycerol-3-phosphate acyltransferase</fullName>
    </submittedName>
</protein>
<evidence type="ECO:0000256" key="3">
    <source>
        <dbReference type="ARBA" id="ARBA00023002"/>
    </source>
</evidence>
<evidence type="ECO:0000256" key="1">
    <source>
        <dbReference type="ARBA" id="ARBA00011009"/>
    </source>
</evidence>
<dbReference type="GO" id="GO:0046168">
    <property type="term" value="P:glycerol-3-phosphate catabolic process"/>
    <property type="evidence" value="ECO:0007669"/>
    <property type="project" value="InterPro"/>
</dbReference>
<dbReference type="PRINTS" id="PR00077">
    <property type="entry name" value="GPDHDRGNASE"/>
</dbReference>
<dbReference type="SUPFAM" id="SSF48179">
    <property type="entry name" value="6-phosphogluconate dehydrogenase C-terminal domain-like"/>
    <property type="match status" value="1"/>
</dbReference>
<evidence type="ECO:0000256" key="4">
    <source>
        <dbReference type="ARBA" id="ARBA00023098"/>
    </source>
</evidence>
<dbReference type="InterPro" id="IPR002123">
    <property type="entry name" value="Plipid/glycerol_acylTrfase"/>
</dbReference>
<dbReference type="InterPro" id="IPR006109">
    <property type="entry name" value="G3P_DH_NAD-dep_C"/>
</dbReference>
<evidence type="ECO:0000313" key="10">
    <source>
        <dbReference type="EMBL" id="ALO28111.1"/>
    </source>
</evidence>
<dbReference type="CDD" id="cd07993">
    <property type="entry name" value="LPLAT_DHAPAT-like"/>
    <property type="match status" value="1"/>
</dbReference>
<name>A0A0S2IWR8_LEPBO</name>
<reference evidence="10 11" key="1">
    <citation type="journal article" date="2015" name="PLoS Negl. Trop. Dis.">
        <title>Distribution of Plasmids in Distinct Leptospira Pathogenic Species.</title>
        <authorList>
            <person name="Wang Y."/>
            <person name="Zhuang X."/>
            <person name="Zhong Y."/>
            <person name="Zhang C."/>
            <person name="Zhang Y."/>
            <person name="Zeng L."/>
            <person name="Zhu Y."/>
            <person name="He P."/>
            <person name="Dong K."/>
            <person name="Pal U."/>
            <person name="Guo X."/>
            <person name="Qin J."/>
        </authorList>
    </citation>
    <scope>NUCLEOTIDE SEQUENCE [LARGE SCALE GENOMIC DNA]</scope>
    <source>
        <strain evidence="10 11">56604</strain>
    </source>
</reference>
<dbReference type="PANTHER" id="PTHR11728:SF1">
    <property type="entry name" value="GLYCEROL-3-PHOSPHATE DEHYDROGENASE [NAD(+)] 2, CHLOROPLASTIC"/>
    <property type="match status" value="1"/>
</dbReference>
<dbReference type="GO" id="GO:0016746">
    <property type="term" value="F:acyltransferase activity"/>
    <property type="evidence" value="ECO:0007669"/>
    <property type="project" value="UniProtKB-KW"/>
</dbReference>
<dbReference type="InterPro" id="IPR008927">
    <property type="entry name" value="6-PGluconate_DH-like_C_sf"/>
</dbReference>
<keyword evidence="4" id="KW-0443">Lipid metabolism</keyword>
<keyword evidence="8" id="KW-0175">Coiled coil</keyword>
<keyword evidence="3 7" id="KW-0560">Oxidoreductase</keyword>
<dbReference type="SMART" id="SM00563">
    <property type="entry name" value="PlsC"/>
    <property type="match status" value="1"/>
</dbReference>
<dbReference type="GO" id="GO:0051287">
    <property type="term" value="F:NAD binding"/>
    <property type="evidence" value="ECO:0007669"/>
    <property type="project" value="InterPro"/>
</dbReference>
<sequence>MCFLAALDKVTDPLSCNLSVRQPGKRKQKIHFLIVSRILSVSIAIRMEKIKSSAIISANIAVLGGGPMGIYLSTYLSPKAKEIFLWYDDRKKAAKIEKERIASVLEDSIALPENVHVKSEFDFLKSGSWVLVIAVPSRLMEGILDELIKILDKNSSHYVFAFTKGLLSISTRRKTNCITYSEYIYKLSVTGELKNIEYTAVNGPNILGELKRGHHSFYCLASSGTQSVEIFETLFGDSRSHTRTYEDLMGLEVFGVMKNPIAIACGIASGIPECGSNFEGELISLGYSEIITLLEALGIPTRPVQEYGLADLIASCTSRYSRNKAYGHRFVHKLISGEDRPNLIERIELFFNPAEFIQKEVSQSESHVEGAFALASIISLAEEKDVDIPLYSILFQILTRKVSPTELIRFVSKSTSDEVRHISKTTTKRSGLGTASGKKFQEALSKNVLRHINSQPGMTERIVKQSSLLVKSLEKRYKEAEESKDITDLLQIPKEIQLWNEVEKKFQEKGNKDLTKILDFYVSEIADDYKPFLRDTLINLIIPIRYILNGFKSGTGLPKIGGCVKEVKALASRYDILYTPTHRSHLDSLEVAFGLKWLGLPVPRYAADKKVMATPGLANVLKSLGAYMVDRKRNRNILYLECLTQYSTMMLEAGIPTLVYPEGTRSRTGGILPIKTGILSTSVDAYKHTGSEVIIVPIVLSYENVPEDEEFCGKGKKSGFRDFFYKRKEVYMDLCEPIPVSRYIHEEDPVGVIGFEITQGWRKYRRILPNQLVARLIVETGTEVKMDELRNLIKETILTKKGNYLIRDSDEILKRGLKILKQRKIVFLENENVKVLDHDLIQYYANMCVDEMS</sequence>
<evidence type="ECO:0000256" key="5">
    <source>
        <dbReference type="ARBA" id="ARBA00023209"/>
    </source>
</evidence>
<dbReference type="InterPro" id="IPR041728">
    <property type="entry name" value="GPAT/DHAPAT_LPLAT"/>
</dbReference>
<dbReference type="Pfam" id="PF01553">
    <property type="entry name" value="Acyltransferase"/>
    <property type="match status" value="1"/>
</dbReference>
<dbReference type="PATRIC" id="fig|280505.15.peg.3853"/>
<dbReference type="Gene3D" id="3.40.50.720">
    <property type="entry name" value="NAD(P)-binding Rossmann-like Domain"/>
    <property type="match status" value="1"/>
</dbReference>
<dbReference type="AlphaFoldDB" id="A0A0S2IWR8"/>
<evidence type="ECO:0000256" key="7">
    <source>
        <dbReference type="RuleBase" id="RU000437"/>
    </source>
</evidence>
<dbReference type="GO" id="GO:0005829">
    <property type="term" value="C:cytosol"/>
    <property type="evidence" value="ECO:0007669"/>
    <property type="project" value="TreeGrafter"/>
</dbReference>
<evidence type="ECO:0000256" key="6">
    <source>
        <dbReference type="ARBA" id="ARBA00023264"/>
    </source>
</evidence>
<dbReference type="InterPro" id="IPR011128">
    <property type="entry name" value="G3P_DH_NAD-dep_N"/>
</dbReference>
<comment type="similarity">
    <text evidence="1 7">Belongs to the NAD-dependent glycerol-3-phosphate dehydrogenase family.</text>
</comment>
<accession>A0A0S2IWR8</accession>
<dbReference type="Proteomes" id="UP000058857">
    <property type="component" value="Chromosome 1"/>
</dbReference>
<dbReference type="Pfam" id="PF01210">
    <property type="entry name" value="NAD_Gly3P_dh_N"/>
    <property type="match status" value="1"/>
</dbReference>
<keyword evidence="10" id="KW-0012">Acyltransferase</keyword>
<dbReference type="GO" id="GO:0005975">
    <property type="term" value="P:carbohydrate metabolic process"/>
    <property type="evidence" value="ECO:0007669"/>
    <property type="project" value="InterPro"/>
</dbReference>
<dbReference type="InterPro" id="IPR013328">
    <property type="entry name" value="6PGD_dom2"/>
</dbReference>
<dbReference type="InterPro" id="IPR036291">
    <property type="entry name" value="NAD(P)-bd_dom_sf"/>
</dbReference>
<keyword evidence="2" id="KW-0444">Lipid biosynthesis</keyword>